<reference evidence="1" key="1">
    <citation type="journal article" date="2016" name="Appl. Environ. Microbiol.">
        <title>Diversity of the Tetracycline Mobilome within a Chinese Pig Manure Sample.</title>
        <authorList>
            <person name="Leclercq S.O."/>
            <person name="Wang C."/>
            <person name="Zhu Y."/>
            <person name="Wu H."/>
            <person name="Du X."/>
            <person name="Liu Z."/>
            <person name="Feng J."/>
        </authorList>
    </citation>
    <scope>NUCLEOTIDE SEQUENCE</scope>
</reference>
<dbReference type="EMBL" id="KU736871">
    <property type="protein sequence ID" value="AMP42251.1"/>
    <property type="molecule type" value="Genomic_DNA"/>
</dbReference>
<sequence>MLKGKTIIELKNAVTGEVEKYEDENMVTKAIPDFFSHNIEGLLFNMNGSPNDLNGNMIPLCKNGIGGILLFADPLVEDENVYYAPSANLCTGYASNDVNSTANVMRGSLNLTESMKLDKGYKFVWDFATSQANGTISAVALTHKWGGIGYMGDTYDNTNKRWHMKSMGVDANATIRTAYINAVEVNFTGNYMITIGLNTSNEIVIQKIRKAYRTVGLNDTMIDNQIIIMEENKITPTIFIMSNPSNNSGNYDFFDGKDGYWYGFWHDANSSGNAVVKWIKIKKSDYSFSEGTWTLDNCQLQNAGYRSGYNTWPGRNVQSVLLNGYLYMMAYNKLSVYKINVNNAADVTQIKLGFTSNYSCQSEYYRNTSMYMFVLGDWVCGSDFRIASDDTVYKCANSMPVGYSGTPFFEYGPFYISYGGYDSRSVRRDFFMRTPYLATINNLSTSVIKTADKTMKITYTIEEQ</sequence>
<evidence type="ECO:0000313" key="1">
    <source>
        <dbReference type="EMBL" id="AMP42251.1"/>
    </source>
</evidence>
<accession>A0A142BVW3</accession>
<dbReference type="AlphaFoldDB" id="A0A142BVW3"/>
<name>A0A142BVW3_9BACT</name>
<protein>
    <submittedName>
        <fullName evidence="1">Uncharacterized protein</fullName>
    </submittedName>
</protein>
<reference evidence="1" key="2">
    <citation type="submission" date="2016-02" db="EMBL/GenBank/DDBJ databases">
        <authorList>
            <person name="Wen L."/>
            <person name="He K."/>
            <person name="Yang H."/>
        </authorList>
    </citation>
    <scope>NUCLEOTIDE SEQUENCE</scope>
</reference>
<proteinExistence type="predicted"/>
<organism evidence="1">
    <name type="scientific">uncultured bacterium IN-06</name>
    <dbReference type="NCBI Taxonomy" id="1805584"/>
    <lineage>
        <taxon>Bacteria</taxon>
        <taxon>environmental samples</taxon>
    </lineage>
</organism>